<dbReference type="InterPro" id="IPR002403">
    <property type="entry name" value="Cyt_P450_E_grp-IV"/>
</dbReference>
<keyword evidence="5 6" id="KW-0408">Iron</keyword>
<keyword evidence="7" id="KW-1133">Transmembrane helix</keyword>
<evidence type="ECO:0008006" key="10">
    <source>
        <dbReference type="Google" id="ProtNLM"/>
    </source>
</evidence>
<protein>
    <recommendedName>
        <fullName evidence="10">Cytochrome P450</fullName>
    </recommendedName>
</protein>
<dbReference type="InterPro" id="IPR036396">
    <property type="entry name" value="Cyt_P450_sf"/>
</dbReference>
<organism evidence="8 9">
    <name type="scientific">Marasmius oreades</name>
    <name type="common">fairy-ring Marasmius</name>
    <dbReference type="NCBI Taxonomy" id="181124"/>
    <lineage>
        <taxon>Eukaryota</taxon>
        <taxon>Fungi</taxon>
        <taxon>Dikarya</taxon>
        <taxon>Basidiomycota</taxon>
        <taxon>Agaricomycotina</taxon>
        <taxon>Agaricomycetes</taxon>
        <taxon>Agaricomycetidae</taxon>
        <taxon>Agaricales</taxon>
        <taxon>Marasmiineae</taxon>
        <taxon>Marasmiaceae</taxon>
        <taxon>Marasmius</taxon>
    </lineage>
</organism>
<dbReference type="EMBL" id="CM032182">
    <property type="protein sequence ID" value="KAG7096261.1"/>
    <property type="molecule type" value="Genomic_DNA"/>
</dbReference>
<comment type="similarity">
    <text evidence="2">Belongs to the cytochrome P450 family.</text>
</comment>
<keyword evidence="7" id="KW-0812">Transmembrane</keyword>
<dbReference type="Proteomes" id="UP001049176">
    <property type="component" value="Chromosome 2"/>
</dbReference>
<evidence type="ECO:0000313" key="9">
    <source>
        <dbReference type="Proteomes" id="UP001049176"/>
    </source>
</evidence>
<dbReference type="GO" id="GO:0020037">
    <property type="term" value="F:heme binding"/>
    <property type="evidence" value="ECO:0007669"/>
    <property type="project" value="InterPro"/>
</dbReference>
<gene>
    <name evidence="8" type="ORF">E1B28_003709</name>
</gene>
<dbReference type="SUPFAM" id="SSF48264">
    <property type="entry name" value="Cytochrome P450"/>
    <property type="match status" value="1"/>
</dbReference>
<keyword evidence="6" id="KW-0349">Heme</keyword>
<evidence type="ECO:0000256" key="1">
    <source>
        <dbReference type="ARBA" id="ARBA00001971"/>
    </source>
</evidence>
<dbReference type="OrthoDB" id="1844152at2759"/>
<sequence length="530" mass="60002">MTGALNDTEVLLKQFNFNSATFIAVFAVSLLYWIAVKGRRRLMYYRIPSVGCGNDPLTSFWAAKRFKTDCKSLIQEGYDKARGLFKLAIADRWVVIVTGKELIRELWSAPDEKLNFHKAIDEATKSKFSFGTAVTENAYHVNIIRGRLTRNIPELSPELLDEVVCSFSNEFQHSTEWKTFSPIPHIQRIVCRASNRLFVGLPMCRNASYIRLNIGYTLEVWYTQQTLNGYPAFLQSVIGRYITNIGTRTKEAVNLLTPIIEERLSILTCSNADYSQLPNDLLTWLIIDTPNKKGRNVLELCQRLLVVNFGAIHSATNTFVHLLFHLAANPSWVKILREEVKYATEVDGWTKTALDKMQKLDSILREGLRMDGVNLWSLNRVAMEDYTFSNGVTVPKGALLAAPTSALHTDGSTEQIMGEQPPDVFDPWRFSRSCRSDSEGKHLEGLETHSNMALATTTSWNYLPFGHGKLSCPGRFFAGIQLKLMIAHFIQHYDVKLEKRCSGKPPNVYVGYSCAPNQQARVMVKAHQNM</sequence>
<feature type="binding site" description="axial binding residue" evidence="6">
    <location>
        <position position="472"/>
    </location>
    <ligand>
        <name>heme</name>
        <dbReference type="ChEBI" id="CHEBI:30413"/>
    </ligand>
    <ligandPart>
        <name>Fe</name>
        <dbReference type="ChEBI" id="CHEBI:18248"/>
    </ligandPart>
</feature>
<keyword evidence="4" id="KW-0560">Oxidoreductase</keyword>
<comment type="caution">
    <text evidence="8">The sequence shown here is derived from an EMBL/GenBank/DDBJ whole genome shotgun (WGS) entry which is preliminary data.</text>
</comment>
<accession>A0A9P7UX11</accession>
<dbReference type="Pfam" id="PF00067">
    <property type="entry name" value="p450"/>
    <property type="match status" value="1"/>
</dbReference>
<evidence type="ECO:0000256" key="4">
    <source>
        <dbReference type="ARBA" id="ARBA00023002"/>
    </source>
</evidence>
<dbReference type="GO" id="GO:0004497">
    <property type="term" value="F:monooxygenase activity"/>
    <property type="evidence" value="ECO:0007669"/>
    <property type="project" value="InterPro"/>
</dbReference>
<evidence type="ECO:0000256" key="2">
    <source>
        <dbReference type="ARBA" id="ARBA00010617"/>
    </source>
</evidence>
<dbReference type="GO" id="GO:0005506">
    <property type="term" value="F:iron ion binding"/>
    <property type="evidence" value="ECO:0007669"/>
    <property type="project" value="InterPro"/>
</dbReference>
<dbReference type="CDD" id="cd11041">
    <property type="entry name" value="CYP503A1-like"/>
    <property type="match status" value="1"/>
</dbReference>
<keyword evidence="3 6" id="KW-0479">Metal-binding</keyword>
<comment type="cofactor">
    <cofactor evidence="1 6">
        <name>heme</name>
        <dbReference type="ChEBI" id="CHEBI:30413"/>
    </cofactor>
</comment>
<name>A0A9P7UX11_9AGAR</name>
<evidence type="ECO:0000313" key="8">
    <source>
        <dbReference type="EMBL" id="KAG7096261.1"/>
    </source>
</evidence>
<keyword evidence="9" id="KW-1185">Reference proteome</keyword>
<proteinExistence type="inferred from homology"/>
<dbReference type="AlphaFoldDB" id="A0A9P7UX11"/>
<reference evidence="8" key="1">
    <citation type="journal article" date="2021" name="Genome Biol. Evol.">
        <title>The assembled and annotated genome of the fairy-ring fungus Marasmius oreades.</title>
        <authorList>
            <person name="Hiltunen M."/>
            <person name="Ament-Velasquez S.L."/>
            <person name="Johannesson H."/>
        </authorList>
    </citation>
    <scope>NUCLEOTIDE SEQUENCE</scope>
    <source>
        <strain evidence="8">03SP1</strain>
    </source>
</reference>
<evidence type="ECO:0000256" key="6">
    <source>
        <dbReference type="PIRSR" id="PIRSR602403-1"/>
    </source>
</evidence>
<dbReference type="RefSeq" id="XP_043012731.1">
    <property type="nucleotide sequence ID" value="XM_043148139.1"/>
</dbReference>
<dbReference type="GO" id="GO:0016705">
    <property type="term" value="F:oxidoreductase activity, acting on paired donors, with incorporation or reduction of molecular oxygen"/>
    <property type="evidence" value="ECO:0007669"/>
    <property type="project" value="InterPro"/>
</dbReference>
<dbReference type="GeneID" id="66072785"/>
<dbReference type="Gene3D" id="1.10.630.10">
    <property type="entry name" value="Cytochrome P450"/>
    <property type="match status" value="1"/>
</dbReference>
<feature type="transmembrane region" description="Helical" evidence="7">
    <location>
        <begin position="15"/>
        <end position="36"/>
    </location>
</feature>
<evidence type="ECO:0000256" key="7">
    <source>
        <dbReference type="SAM" id="Phobius"/>
    </source>
</evidence>
<dbReference type="PANTHER" id="PTHR46206">
    <property type="entry name" value="CYTOCHROME P450"/>
    <property type="match status" value="1"/>
</dbReference>
<dbReference type="InterPro" id="IPR001128">
    <property type="entry name" value="Cyt_P450"/>
</dbReference>
<evidence type="ECO:0000256" key="5">
    <source>
        <dbReference type="ARBA" id="ARBA00023004"/>
    </source>
</evidence>
<dbReference type="KEGG" id="more:E1B28_003709"/>
<dbReference type="PRINTS" id="PR00465">
    <property type="entry name" value="EP450IV"/>
</dbReference>
<evidence type="ECO:0000256" key="3">
    <source>
        <dbReference type="ARBA" id="ARBA00022723"/>
    </source>
</evidence>
<keyword evidence="7" id="KW-0472">Membrane</keyword>